<keyword evidence="1" id="KW-0472">Membrane</keyword>
<proteinExistence type="predicted"/>
<dbReference type="KEGG" id="fam:OYT1_ch0404"/>
<protein>
    <submittedName>
        <fullName evidence="2">Uncharacterized protein</fullName>
    </submittedName>
</protein>
<keyword evidence="1" id="KW-1133">Transmembrane helix</keyword>
<evidence type="ECO:0000313" key="3">
    <source>
        <dbReference type="Proteomes" id="UP000033070"/>
    </source>
</evidence>
<keyword evidence="1" id="KW-0812">Transmembrane</keyword>
<dbReference type="Proteomes" id="UP000033070">
    <property type="component" value="Chromosome"/>
</dbReference>
<dbReference type="RefSeq" id="WP_062625583.1">
    <property type="nucleotide sequence ID" value="NZ_AP018738.1"/>
</dbReference>
<feature type="transmembrane region" description="Helical" evidence="1">
    <location>
        <begin position="89"/>
        <end position="108"/>
    </location>
</feature>
<feature type="transmembrane region" description="Helical" evidence="1">
    <location>
        <begin position="35"/>
        <end position="55"/>
    </location>
</feature>
<keyword evidence="3" id="KW-1185">Reference proteome</keyword>
<name>A0A2Z6G936_9PROT</name>
<dbReference type="EMBL" id="AP018738">
    <property type="protein sequence ID" value="BBE49977.1"/>
    <property type="molecule type" value="Genomic_DNA"/>
</dbReference>
<organism evidence="2 3">
    <name type="scientific">Ferriphaselus amnicola</name>
    <dbReference type="NCBI Taxonomy" id="1188319"/>
    <lineage>
        <taxon>Bacteria</taxon>
        <taxon>Pseudomonadati</taxon>
        <taxon>Pseudomonadota</taxon>
        <taxon>Betaproteobacteria</taxon>
        <taxon>Nitrosomonadales</taxon>
        <taxon>Gallionellaceae</taxon>
        <taxon>Ferriphaselus</taxon>
    </lineage>
</organism>
<feature type="transmembrane region" description="Helical" evidence="1">
    <location>
        <begin position="6"/>
        <end position="28"/>
    </location>
</feature>
<feature type="transmembrane region" description="Helical" evidence="1">
    <location>
        <begin position="140"/>
        <end position="157"/>
    </location>
</feature>
<reference evidence="2 3" key="1">
    <citation type="submission" date="2018-06" db="EMBL/GenBank/DDBJ databases">
        <title>OYT1 Genome Sequencing.</title>
        <authorList>
            <person name="Kato S."/>
            <person name="Itoh T."/>
            <person name="Ohkuma M."/>
        </authorList>
    </citation>
    <scope>NUCLEOTIDE SEQUENCE [LARGE SCALE GENOMIC DNA]</scope>
    <source>
        <strain evidence="2 3">OYT1</strain>
    </source>
</reference>
<dbReference type="OrthoDB" id="6077780at2"/>
<dbReference type="STRING" id="1188319.OYT1_00348"/>
<evidence type="ECO:0000313" key="2">
    <source>
        <dbReference type="EMBL" id="BBE49977.1"/>
    </source>
</evidence>
<accession>A0A2Z6G936</accession>
<dbReference type="AlphaFoldDB" id="A0A2Z6G936"/>
<evidence type="ECO:0000256" key="1">
    <source>
        <dbReference type="SAM" id="Phobius"/>
    </source>
</evidence>
<sequence>MIAYTDITGLAGVAFALGVMLSGLPVVARLAVARFWLVAAIMALALMPISGLSIAGYVRGVSGDLSVTSLLLLGMVLRRKKVESQQQGVLLMVLVAAVALYPFALGIGSFDPYRLGYGDHYFLIGMLLLTLLSWIRHYTLLVLVIALAVLAWAVGGYESANLWDYLLDPWVSIYAMLQLIIRRGRPLQRR</sequence>
<gene>
    <name evidence="2" type="ORF">OYT1_ch0404</name>
</gene>